<name>A0A1C3UGJ1_9HYPH</name>
<keyword evidence="5" id="KW-1185">Reference proteome</keyword>
<dbReference type="Gene3D" id="1.10.10.10">
    <property type="entry name" value="Winged helix-like DNA-binding domain superfamily/Winged helix DNA-binding domain"/>
    <property type="match status" value="1"/>
</dbReference>
<dbReference type="NCBIfam" id="TIGR02937">
    <property type="entry name" value="sigma70-ECF"/>
    <property type="match status" value="1"/>
</dbReference>
<dbReference type="InterPro" id="IPR013249">
    <property type="entry name" value="RNA_pol_sigma70_r4_t2"/>
</dbReference>
<evidence type="ECO:0000259" key="2">
    <source>
        <dbReference type="Pfam" id="PF08281"/>
    </source>
</evidence>
<evidence type="ECO:0000313" key="5">
    <source>
        <dbReference type="Proteomes" id="UP000186228"/>
    </source>
</evidence>
<dbReference type="PANTHER" id="PTHR47756:SF2">
    <property type="entry name" value="BLL6612 PROTEIN"/>
    <property type="match status" value="1"/>
</dbReference>
<feature type="domain" description="RNA polymerase sigma-70 region 2" evidence="1">
    <location>
        <begin position="13"/>
        <end position="80"/>
    </location>
</feature>
<dbReference type="InterPro" id="IPR013324">
    <property type="entry name" value="RNA_pol_sigma_r3/r4-like"/>
</dbReference>
<dbReference type="InterPro" id="IPR013325">
    <property type="entry name" value="RNA_pol_sigma_r2"/>
</dbReference>
<dbReference type="Pfam" id="PF20239">
    <property type="entry name" value="DUF6596"/>
    <property type="match status" value="1"/>
</dbReference>
<dbReference type="GO" id="GO:0003677">
    <property type="term" value="F:DNA binding"/>
    <property type="evidence" value="ECO:0007669"/>
    <property type="project" value="InterPro"/>
</dbReference>
<feature type="domain" description="RNA polymerase sigma factor 70 region 4 type 2" evidence="2">
    <location>
        <begin position="116"/>
        <end position="165"/>
    </location>
</feature>
<dbReference type="PANTHER" id="PTHR47756">
    <property type="entry name" value="BLL6612 PROTEIN-RELATED"/>
    <property type="match status" value="1"/>
</dbReference>
<dbReference type="SUPFAM" id="SSF88946">
    <property type="entry name" value="Sigma2 domain of RNA polymerase sigma factors"/>
    <property type="match status" value="1"/>
</dbReference>
<accession>A0A1C3UGJ1</accession>
<dbReference type="AlphaFoldDB" id="A0A1C3UGJ1"/>
<organism evidence="4 5">
    <name type="scientific">Rhizobium hainanense</name>
    <dbReference type="NCBI Taxonomy" id="52131"/>
    <lineage>
        <taxon>Bacteria</taxon>
        <taxon>Pseudomonadati</taxon>
        <taxon>Pseudomonadota</taxon>
        <taxon>Alphaproteobacteria</taxon>
        <taxon>Hyphomicrobiales</taxon>
        <taxon>Rhizobiaceae</taxon>
        <taxon>Rhizobium/Agrobacterium group</taxon>
        <taxon>Rhizobium</taxon>
    </lineage>
</organism>
<protein>
    <submittedName>
        <fullName evidence="4">RNA polymerase sigma-70 factor, ECF subfamily</fullName>
    </submittedName>
</protein>
<dbReference type="InterPro" id="IPR046531">
    <property type="entry name" value="DUF6596"/>
</dbReference>
<feature type="domain" description="DUF6596" evidence="3">
    <location>
        <begin position="184"/>
        <end position="284"/>
    </location>
</feature>
<dbReference type="InterPro" id="IPR007627">
    <property type="entry name" value="RNA_pol_sigma70_r2"/>
</dbReference>
<evidence type="ECO:0000259" key="1">
    <source>
        <dbReference type="Pfam" id="PF04542"/>
    </source>
</evidence>
<gene>
    <name evidence="4" type="ORF">GA0061100_102174</name>
</gene>
<reference evidence="5" key="1">
    <citation type="submission" date="2016-08" db="EMBL/GenBank/DDBJ databases">
        <authorList>
            <person name="Varghese N."/>
            <person name="Submissions Spin"/>
        </authorList>
    </citation>
    <scope>NUCLEOTIDE SEQUENCE [LARGE SCALE GENOMIC DNA]</scope>
    <source>
        <strain evidence="5">CCBAU 57015</strain>
    </source>
</reference>
<evidence type="ECO:0000259" key="3">
    <source>
        <dbReference type="Pfam" id="PF20239"/>
    </source>
</evidence>
<dbReference type="STRING" id="52131.GA0061100_102174"/>
<evidence type="ECO:0000313" key="4">
    <source>
        <dbReference type="EMBL" id="SCB14591.1"/>
    </source>
</evidence>
<sequence>MTLVSLNQTIEGIYRSHSRRVLATLIRLLGDFDRAEEALHDAFAAAAQQWTDETIPANPYAWLVSAGRFRAIDHIRRRTRFDAARSDIADSLYPEGEAMEIAENEEIEDDMLRLIFTCCHPLIPAEARMAMALREVCGLTTEEIAHAFLIPAPTVAQRIVRAKNRIRADHIPYEVPSKIELPERLAQVLHVIYLVFNEGYSASSGAAIVRADLAAEAIRLGRLLLQLLPESEVEGLLAIMLLQDSRRHARTDTSGDLVLLVDQDRALWDRGQIREGLALSDRAMAAESVGSYALQAAIAAEHARAVTADDTDWRQLVMLYDLLLIASPSPVIELNRAVAISMRDGPAAALSIVDGLLQEERMGRYHLTHAAKADFLRQLGRTDEARQSYHTALSLCQQAPEQAFLRRRLAELGEQTRH</sequence>
<dbReference type="EMBL" id="FMAC01000002">
    <property type="protein sequence ID" value="SCB14591.1"/>
    <property type="molecule type" value="Genomic_DNA"/>
</dbReference>
<dbReference type="Proteomes" id="UP000186228">
    <property type="component" value="Unassembled WGS sequence"/>
</dbReference>
<dbReference type="GO" id="GO:0006352">
    <property type="term" value="P:DNA-templated transcription initiation"/>
    <property type="evidence" value="ECO:0007669"/>
    <property type="project" value="InterPro"/>
</dbReference>
<dbReference type="GO" id="GO:0016987">
    <property type="term" value="F:sigma factor activity"/>
    <property type="evidence" value="ECO:0007669"/>
    <property type="project" value="InterPro"/>
</dbReference>
<proteinExistence type="predicted"/>
<dbReference type="InterPro" id="IPR036388">
    <property type="entry name" value="WH-like_DNA-bd_sf"/>
</dbReference>
<dbReference type="Pfam" id="PF08281">
    <property type="entry name" value="Sigma70_r4_2"/>
    <property type="match status" value="1"/>
</dbReference>
<dbReference type="InterPro" id="IPR014284">
    <property type="entry name" value="RNA_pol_sigma-70_dom"/>
</dbReference>
<dbReference type="Pfam" id="PF04542">
    <property type="entry name" value="Sigma70_r2"/>
    <property type="match status" value="1"/>
</dbReference>
<dbReference type="Gene3D" id="1.10.1740.10">
    <property type="match status" value="1"/>
</dbReference>
<dbReference type="SUPFAM" id="SSF88659">
    <property type="entry name" value="Sigma3 and sigma4 domains of RNA polymerase sigma factors"/>
    <property type="match status" value="1"/>
</dbReference>